<dbReference type="GeneID" id="63719320"/>
<keyword evidence="3" id="KW-1185">Reference proteome</keyword>
<dbReference type="RefSeq" id="XP_040654069.1">
    <property type="nucleotide sequence ID" value="XM_040803965.1"/>
</dbReference>
<reference evidence="2 3" key="1">
    <citation type="journal article" date="2016" name="Sci. Rep.">
        <title>Insights into Adaptations to a Near-Obligate Nematode Endoparasitic Lifestyle from the Finished Genome of Drechmeria coniospora.</title>
        <authorList>
            <person name="Zhang L."/>
            <person name="Zhou Z."/>
            <person name="Guo Q."/>
            <person name="Fokkens L."/>
            <person name="Miskei M."/>
            <person name="Pocsi I."/>
            <person name="Zhang W."/>
            <person name="Chen M."/>
            <person name="Wang L."/>
            <person name="Sun Y."/>
            <person name="Donzelli B.G."/>
            <person name="Gibson D.M."/>
            <person name="Nelson D.R."/>
            <person name="Luo J.G."/>
            <person name="Rep M."/>
            <person name="Liu H."/>
            <person name="Yang S."/>
            <person name="Wang J."/>
            <person name="Krasnoff S.B."/>
            <person name="Xu Y."/>
            <person name="Molnar I."/>
            <person name="Lin M."/>
        </authorList>
    </citation>
    <scope>NUCLEOTIDE SEQUENCE [LARGE SCALE GENOMIC DNA]</scope>
    <source>
        <strain evidence="2 3">ARSEF 6962</strain>
    </source>
</reference>
<dbReference type="Proteomes" id="UP000076580">
    <property type="component" value="Chromosome 03"/>
</dbReference>
<evidence type="ECO:0000313" key="3">
    <source>
        <dbReference type="Proteomes" id="UP000076580"/>
    </source>
</evidence>
<evidence type="ECO:0000313" key="2">
    <source>
        <dbReference type="EMBL" id="KYK54717.1"/>
    </source>
</evidence>
<name>A0A151GC83_DRECN</name>
<comment type="caution">
    <text evidence="2">The sequence shown here is derived from an EMBL/GenBank/DDBJ whole genome shotgun (WGS) entry which is preliminary data.</text>
</comment>
<dbReference type="EMBL" id="LAYC01000003">
    <property type="protein sequence ID" value="KYK54717.1"/>
    <property type="molecule type" value="Genomic_DNA"/>
</dbReference>
<dbReference type="AlphaFoldDB" id="A0A151GC83"/>
<organism evidence="2 3">
    <name type="scientific">Drechmeria coniospora</name>
    <name type="common">Nematophagous fungus</name>
    <name type="synonym">Meria coniospora</name>
    <dbReference type="NCBI Taxonomy" id="98403"/>
    <lineage>
        <taxon>Eukaryota</taxon>
        <taxon>Fungi</taxon>
        <taxon>Dikarya</taxon>
        <taxon>Ascomycota</taxon>
        <taxon>Pezizomycotina</taxon>
        <taxon>Sordariomycetes</taxon>
        <taxon>Hypocreomycetidae</taxon>
        <taxon>Hypocreales</taxon>
        <taxon>Ophiocordycipitaceae</taxon>
        <taxon>Drechmeria</taxon>
    </lineage>
</organism>
<evidence type="ECO:0000256" key="1">
    <source>
        <dbReference type="SAM" id="MobiDB-lite"/>
    </source>
</evidence>
<proteinExistence type="predicted"/>
<gene>
    <name evidence="2" type="ORF">DCS_06677</name>
</gene>
<accession>A0A151GC83</accession>
<sequence>MDSGPARGDSKFMVPVAPQPSSFVSSDDEAMEDAECGRDEEWDESLFQSDADRLGVLMAS</sequence>
<dbReference type="InParanoid" id="A0A151GC83"/>
<protein>
    <submittedName>
        <fullName evidence="2">Uncharacterized protein</fullName>
    </submittedName>
</protein>
<feature type="region of interest" description="Disordered" evidence="1">
    <location>
        <begin position="1"/>
        <end position="31"/>
    </location>
</feature>